<evidence type="ECO:0000313" key="2">
    <source>
        <dbReference type="Proteomes" id="UP001596114"/>
    </source>
</evidence>
<evidence type="ECO:0000313" key="1">
    <source>
        <dbReference type="EMBL" id="MFC5526246.1"/>
    </source>
</evidence>
<proteinExistence type="predicted"/>
<keyword evidence="2" id="KW-1185">Reference proteome</keyword>
<evidence type="ECO:0008006" key="3">
    <source>
        <dbReference type="Google" id="ProtNLM"/>
    </source>
</evidence>
<dbReference type="EMBL" id="JBHSNF010000002">
    <property type="protein sequence ID" value="MFC5526246.1"/>
    <property type="molecule type" value="Genomic_DNA"/>
</dbReference>
<organism evidence="1 2">
    <name type="scientific">Rhodanobacter ginsengisoli</name>
    <dbReference type="NCBI Taxonomy" id="418646"/>
    <lineage>
        <taxon>Bacteria</taxon>
        <taxon>Pseudomonadati</taxon>
        <taxon>Pseudomonadota</taxon>
        <taxon>Gammaproteobacteria</taxon>
        <taxon>Lysobacterales</taxon>
        <taxon>Rhodanobacteraceae</taxon>
        <taxon>Rhodanobacter</taxon>
    </lineage>
</organism>
<gene>
    <name evidence="1" type="ORF">ACFPPA_10880</name>
</gene>
<reference evidence="2" key="1">
    <citation type="journal article" date="2019" name="Int. J. Syst. Evol. Microbiol.">
        <title>The Global Catalogue of Microorganisms (GCM) 10K type strain sequencing project: providing services to taxonomists for standard genome sequencing and annotation.</title>
        <authorList>
            <consortium name="The Broad Institute Genomics Platform"/>
            <consortium name="The Broad Institute Genome Sequencing Center for Infectious Disease"/>
            <person name="Wu L."/>
            <person name="Ma J."/>
        </authorList>
    </citation>
    <scope>NUCLEOTIDE SEQUENCE [LARGE SCALE GENOMIC DNA]</scope>
    <source>
        <strain evidence="2">CGMCC 1.16619</strain>
    </source>
</reference>
<dbReference type="Proteomes" id="UP001596114">
    <property type="component" value="Unassembled WGS sequence"/>
</dbReference>
<name>A0ABW0QMQ1_9GAMM</name>
<sequence>MTKAIRARYTLEFKREAVGLVEGGQSQATVAKTLAKRCQEQFGGSRA</sequence>
<dbReference type="RefSeq" id="WP_377319787.1">
    <property type="nucleotide sequence ID" value="NZ_JBHSNF010000002.1"/>
</dbReference>
<accession>A0ABW0QMQ1</accession>
<comment type="caution">
    <text evidence="1">The sequence shown here is derived from an EMBL/GenBank/DDBJ whole genome shotgun (WGS) entry which is preliminary data.</text>
</comment>
<protein>
    <recommendedName>
        <fullName evidence="3">Transposase</fullName>
    </recommendedName>
</protein>